<dbReference type="Proteomes" id="UP001529510">
    <property type="component" value="Unassembled WGS sequence"/>
</dbReference>
<organism evidence="10 11">
    <name type="scientific">Cirrhinus mrigala</name>
    <name type="common">Mrigala</name>
    <dbReference type="NCBI Taxonomy" id="683832"/>
    <lineage>
        <taxon>Eukaryota</taxon>
        <taxon>Metazoa</taxon>
        <taxon>Chordata</taxon>
        <taxon>Craniata</taxon>
        <taxon>Vertebrata</taxon>
        <taxon>Euteleostomi</taxon>
        <taxon>Actinopterygii</taxon>
        <taxon>Neopterygii</taxon>
        <taxon>Teleostei</taxon>
        <taxon>Ostariophysi</taxon>
        <taxon>Cypriniformes</taxon>
        <taxon>Cyprinidae</taxon>
        <taxon>Labeoninae</taxon>
        <taxon>Labeonini</taxon>
        <taxon>Cirrhinus</taxon>
    </lineage>
</organism>
<dbReference type="InterPro" id="IPR001623">
    <property type="entry name" value="DnaJ_domain"/>
</dbReference>
<dbReference type="GO" id="GO:0016020">
    <property type="term" value="C:membrane"/>
    <property type="evidence" value="ECO:0007669"/>
    <property type="project" value="UniProtKB-SubCell"/>
</dbReference>
<dbReference type="EMBL" id="JAMKFB020000005">
    <property type="protein sequence ID" value="KAL0192147.1"/>
    <property type="molecule type" value="Genomic_DNA"/>
</dbReference>
<evidence type="ECO:0000259" key="9">
    <source>
        <dbReference type="PROSITE" id="PS50076"/>
    </source>
</evidence>
<keyword evidence="3" id="KW-1133">Transmembrane helix</keyword>
<evidence type="ECO:0000256" key="3">
    <source>
        <dbReference type="ARBA" id="ARBA00022989"/>
    </source>
</evidence>
<evidence type="ECO:0000313" key="10">
    <source>
        <dbReference type="EMBL" id="KAL0192147.1"/>
    </source>
</evidence>
<evidence type="ECO:0000256" key="4">
    <source>
        <dbReference type="ARBA" id="ARBA00023136"/>
    </source>
</evidence>
<dbReference type="SMART" id="SM00271">
    <property type="entry name" value="DnaJ"/>
    <property type="match status" value="1"/>
</dbReference>
<gene>
    <name evidence="10" type="ORF">M9458_010443</name>
</gene>
<feature type="chain" id="PRO_5044797525" description="DnaJ homolog subfamily C member 25" evidence="8">
    <location>
        <begin position="27"/>
        <end position="96"/>
    </location>
</feature>
<dbReference type="Pfam" id="PF00226">
    <property type="entry name" value="DnaJ"/>
    <property type="match status" value="1"/>
</dbReference>
<keyword evidence="5" id="KW-0143">Chaperone</keyword>
<feature type="signal peptide" evidence="8">
    <location>
        <begin position="1"/>
        <end position="26"/>
    </location>
</feature>
<dbReference type="InterPro" id="IPR044632">
    <property type="entry name" value="DNAJC25-like"/>
</dbReference>
<comment type="caution">
    <text evidence="10">The sequence shown here is derived from an EMBL/GenBank/DDBJ whole genome shotgun (WGS) entry which is preliminary data.</text>
</comment>
<evidence type="ECO:0000256" key="8">
    <source>
        <dbReference type="SAM" id="SignalP"/>
    </source>
</evidence>
<dbReference type="AlphaFoldDB" id="A0ABD0R2E1"/>
<evidence type="ECO:0000256" key="1">
    <source>
        <dbReference type="ARBA" id="ARBA00004141"/>
    </source>
</evidence>
<accession>A0ABD0R2E1</accession>
<keyword evidence="8" id="KW-0732">Signal</keyword>
<evidence type="ECO:0000256" key="5">
    <source>
        <dbReference type="ARBA" id="ARBA00023186"/>
    </source>
</evidence>
<sequence length="96" mass="10783">MAASIELRLTFWICLIFILGVSSVSALIEGLYCGTQSCYDVLGVSRDATKAEIGRAYRQLARKYHPDRYQPGESEDSRETAQQKFLLVATAYETLK</sequence>
<dbReference type="PANTHER" id="PTHR44176">
    <property type="entry name" value="DNAJ HOMOLOG SUBFAMILY C MEMBER 25"/>
    <property type="match status" value="1"/>
</dbReference>
<dbReference type="InterPro" id="IPR036869">
    <property type="entry name" value="J_dom_sf"/>
</dbReference>
<keyword evidence="2" id="KW-0812">Transmembrane</keyword>
<comment type="subcellular location">
    <subcellularLocation>
        <location evidence="1">Membrane</location>
        <topology evidence="1">Multi-pass membrane protein</topology>
    </subcellularLocation>
</comment>
<feature type="domain" description="J" evidence="9">
    <location>
        <begin position="37"/>
        <end position="96"/>
    </location>
</feature>
<dbReference type="SUPFAM" id="SSF46565">
    <property type="entry name" value="Chaperone J-domain"/>
    <property type="match status" value="1"/>
</dbReference>
<proteinExistence type="inferred from homology"/>
<feature type="non-terminal residue" evidence="10">
    <location>
        <position position="96"/>
    </location>
</feature>
<protein>
    <recommendedName>
        <fullName evidence="7">DnaJ homolog subfamily C member 25</fullName>
    </recommendedName>
</protein>
<name>A0ABD0R2E1_CIRMR</name>
<dbReference type="Gene3D" id="1.10.287.110">
    <property type="entry name" value="DnaJ domain"/>
    <property type="match status" value="1"/>
</dbReference>
<keyword evidence="4" id="KW-0472">Membrane</keyword>
<evidence type="ECO:0000256" key="7">
    <source>
        <dbReference type="ARBA" id="ARBA00024246"/>
    </source>
</evidence>
<dbReference type="PROSITE" id="PS50076">
    <property type="entry name" value="DNAJ_2"/>
    <property type="match status" value="1"/>
</dbReference>
<evidence type="ECO:0000313" key="11">
    <source>
        <dbReference type="Proteomes" id="UP001529510"/>
    </source>
</evidence>
<comment type="similarity">
    <text evidence="6">Belongs to the DNAJC25 family.</text>
</comment>
<dbReference type="PRINTS" id="PR00625">
    <property type="entry name" value="JDOMAIN"/>
</dbReference>
<reference evidence="10 11" key="1">
    <citation type="submission" date="2024-05" db="EMBL/GenBank/DDBJ databases">
        <title>Genome sequencing and assembly of Indian major carp, Cirrhinus mrigala (Hamilton, 1822).</title>
        <authorList>
            <person name="Mohindra V."/>
            <person name="Chowdhury L.M."/>
            <person name="Lal K."/>
            <person name="Jena J.K."/>
        </authorList>
    </citation>
    <scope>NUCLEOTIDE SEQUENCE [LARGE SCALE GENOMIC DNA]</scope>
    <source>
        <strain evidence="10">CM1030</strain>
        <tissue evidence="10">Blood</tissue>
    </source>
</reference>
<evidence type="ECO:0000256" key="6">
    <source>
        <dbReference type="ARBA" id="ARBA00024193"/>
    </source>
</evidence>
<evidence type="ECO:0000256" key="2">
    <source>
        <dbReference type="ARBA" id="ARBA00022692"/>
    </source>
</evidence>
<keyword evidence="11" id="KW-1185">Reference proteome</keyword>
<dbReference type="CDD" id="cd06257">
    <property type="entry name" value="DnaJ"/>
    <property type="match status" value="1"/>
</dbReference>
<dbReference type="PANTHER" id="PTHR44176:SF1">
    <property type="entry name" value="DNAJ HOMOLOG SUBFAMILY C MEMBER 25"/>
    <property type="match status" value="1"/>
</dbReference>